<accession>A0ABV7HT12</accession>
<comment type="caution">
    <text evidence="5">The sequence shown here is derived from an EMBL/GenBank/DDBJ whole genome shotgun (WGS) entry which is preliminary data.</text>
</comment>
<gene>
    <name evidence="5" type="primary">epmA</name>
    <name evidence="5" type="ORF">ACFOEB_05395</name>
</gene>
<dbReference type="InterPro" id="IPR004525">
    <property type="entry name" value="EpmA"/>
</dbReference>
<evidence type="ECO:0000256" key="1">
    <source>
        <dbReference type="ARBA" id="ARBA00022598"/>
    </source>
</evidence>
<dbReference type="PANTHER" id="PTHR42918:SF6">
    <property type="entry name" value="ELONGATION FACTOR P--(R)-BETA-LYSINE LIGASE"/>
    <property type="match status" value="1"/>
</dbReference>
<organism evidence="5 6">
    <name type="scientific">Gilvimarinus japonicus</name>
    <dbReference type="NCBI Taxonomy" id="1796469"/>
    <lineage>
        <taxon>Bacteria</taxon>
        <taxon>Pseudomonadati</taxon>
        <taxon>Pseudomonadota</taxon>
        <taxon>Gammaproteobacteria</taxon>
        <taxon>Cellvibrionales</taxon>
        <taxon>Cellvibrionaceae</taxon>
        <taxon>Gilvimarinus</taxon>
    </lineage>
</organism>
<keyword evidence="3" id="KW-0067">ATP-binding</keyword>
<dbReference type="InterPro" id="IPR006195">
    <property type="entry name" value="aa-tRNA-synth_II"/>
</dbReference>
<dbReference type="RefSeq" id="WP_382414995.1">
    <property type="nucleotide sequence ID" value="NZ_AP031500.1"/>
</dbReference>
<feature type="domain" description="Aminoacyl-transfer RNA synthetases class-II family profile" evidence="4">
    <location>
        <begin position="24"/>
        <end position="304"/>
    </location>
</feature>
<keyword evidence="6" id="KW-1185">Reference proteome</keyword>
<dbReference type="InterPro" id="IPR004364">
    <property type="entry name" value="Aa-tRNA-synt_II"/>
</dbReference>
<keyword evidence="2" id="KW-0547">Nucleotide-binding</keyword>
<evidence type="ECO:0000313" key="5">
    <source>
        <dbReference type="EMBL" id="MFC3154631.1"/>
    </source>
</evidence>
<evidence type="ECO:0000256" key="3">
    <source>
        <dbReference type="ARBA" id="ARBA00022840"/>
    </source>
</evidence>
<dbReference type="PROSITE" id="PS50862">
    <property type="entry name" value="AA_TRNA_LIGASE_II"/>
    <property type="match status" value="1"/>
</dbReference>
<dbReference type="PANTHER" id="PTHR42918">
    <property type="entry name" value="LYSYL-TRNA SYNTHETASE"/>
    <property type="match status" value="1"/>
</dbReference>
<sequence>MSDLWRPSCSPELLQARAELNFRLREFFRGRQVLEVELPVLASSFVTDPFIEPVTARNAGHTYYLQSSPEYAMKRLLAECQRCIYTLTKVFRAGECGSRHNPEFTMLEWYRVGLDDHGLMREVGELLCELIPGLDIHKLSYRQWFSDRWGVDPHTIALAELRALGKSLIEIDDTGLDKDAWLDLLVTHELEPSLPVGLTFVHDFPASQAALARIVDDEHGTPVARRFEAYLACSPGTAMELANGYWELTCASEQRRRFDCDLARRQTLGLPSYPVDEKLLGALERGMPACAGVALGVDRLLMQLHGLKRIGQTLSFEFSRA</sequence>
<evidence type="ECO:0000259" key="4">
    <source>
        <dbReference type="PROSITE" id="PS50862"/>
    </source>
</evidence>
<dbReference type="EMBL" id="JBHRTL010000005">
    <property type="protein sequence ID" value="MFC3154631.1"/>
    <property type="molecule type" value="Genomic_DNA"/>
</dbReference>
<reference evidence="6" key="1">
    <citation type="journal article" date="2019" name="Int. J. Syst. Evol. Microbiol.">
        <title>The Global Catalogue of Microorganisms (GCM) 10K type strain sequencing project: providing services to taxonomists for standard genome sequencing and annotation.</title>
        <authorList>
            <consortium name="The Broad Institute Genomics Platform"/>
            <consortium name="The Broad Institute Genome Sequencing Center for Infectious Disease"/>
            <person name="Wu L."/>
            <person name="Ma J."/>
        </authorList>
    </citation>
    <scope>NUCLEOTIDE SEQUENCE [LARGE SCALE GENOMIC DNA]</scope>
    <source>
        <strain evidence="6">KCTC 52141</strain>
    </source>
</reference>
<dbReference type="Proteomes" id="UP001595548">
    <property type="component" value="Unassembled WGS sequence"/>
</dbReference>
<proteinExistence type="predicted"/>
<dbReference type="InterPro" id="IPR045864">
    <property type="entry name" value="aa-tRNA-synth_II/BPL/LPL"/>
</dbReference>
<evidence type="ECO:0000256" key="2">
    <source>
        <dbReference type="ARBA" id="ARBA00022741"/>
    </source>
</evidence>
<dbReference type="Pfam" id="PF00152">
    <property type="entry name" value="tRNA-synt_2"/>
    <property type="match status" value="1"/>
</dbReference>
<keyword evidence="1" id="KW-0436">Ligase</keyword>
<dbReference type="SUPFAM" id="SSF55681">
    <property type="entry name" value="Class II aaRS and biotin synthetases"/>
    <property type="match status" value="1"/>
</dbReference>
<protein>
    <submittedName>
        <fullName evidence="5">EF-P lysine aminoacylase EpmA</fullName>
    </submittedName>
</protein>
<dbReference type="NCBIfam" id="TIGR00462">
    <property type="entry name" value="genX"/>
    <property type="match status" value="1"/>
</dbReference>
<dbReference type="Gene3D" id="3.30.930.10">
    <property type="entry name" value="Bira Bifunctional Protein, Domain 2"/>
    <property type="match status" value="1"/>
</dbReference>
<evidence type="ECO:0000313" key="6">
    <source>
        <dbReference type="Proteomes" id="UP001595548"/>
    </source>
</evidence>
<dbReference type="NCBIfam" id="NF006828">
    <property type="entry name" value="PRK09350.1"/>
    <property type="match status" value="1"/>
</dbReference>
<name>A0ABV7HT12_9GAMM</name>